<feature type="domain" description="N-acetyltransferase" evidence="4">
    <location>
        <begin position="1"/>
        <end position="148"/>
    </location>
</feature>
<evidence type="ECO:0000256" key="3">
    <source>
        <dbReference type="SAM" id="MobiDB-lite"/>
    </source>
</evidence>
<evidence type="ECO:0000313" key="7">
    <source>
        <dbReference type="Proteomes" id="UP000268652"/>
    </source>
</evidence>
<dbReference type="RefSeq" id="WP_120695960.1">
    <property type="nucleotide sequence ID" value="NZ_RBDX01000002.1"/>
</dbReference>
<dbReference type="GO" id="GO:0016747">
    <property type="term" value="F:acyltransferase activity, transferring groups other than amino-acyl groups"/>
    <property type="evidence" value="ECO:0007669"/>
    <property type="project" value="InterPro"/>
</dbReference>
<dbReference type="InterPro" id="IPR000182">
    <property type="entry name" value="GNAT_dom"/>
</dbReference>
<dbReference type="Proteomes" id="UP000275024">
    <property type="component" value="Unassembled WGS sequence"/>
</dbReference>
<protein>
    <submittedName>
        <fullName evidence="5">GNAT family N-acetyltransferase</fullName>
    </submittedName>
</protein>
<evidence type="ECO:0000313" key="5">
    <source>
        <dbReference type="EMBL" id="RKN12000.1"/>
    </source>
</evidence>
<evidence type="ECO:0000313" key="8">
    <source>
        <dbReference type="Proteomes" id="UP000275024"/>
    </source>
</evidence>
<dbReference type="InterPro" id="IPR016181">
    <property type="entry name" value="Acyl_CoA_acyltransferase"/>
</dbReference>
<dbReference type="PROSITE" id="PS51186">
    <property type="entry name" value="GNAT"/>
    <property type="match status" value="1"/>
</dbReference>
<evidence type="ECO:0000259" key="4">
    <source>
        <dbReference type="PROSITE" id="PS51186"/>
    </source>
</evidence>
<feature type="region of interest" description="Disordered" evidence="3">
    <location>
        <begin position="151"/>
        <end position="177"/>
    </location>
</feature>
<name>A0A3A9WGQ9_9ACTN</name>
<gene>
    <name evidence="6" type="ORF">D7318_06885</name>
    <name evidence="5" type="ORF">D7319_03595</name>
</gene>
<dbReference type="OrthoDB" id="9796171at2"/>
<dbReference type="SUPFAM" id="SSF55729">
    <property type="entry name" value="Acyl-CoA N-acyltransferases (Nat)"/>
    <property type="match status" value="1"/>
</dbReference>
<dbReference type="Pfam" id="PF00583">
    <property type="entry name" value="Acetyltransf_1"/>
    <property type="match status" value="1"/>
</dbReference>
<dbReference type="EMBL" id="RBDY01000003">
    <property type="protein sequence ID" value="RKN25949.1"/>
    <property type="molecule type" value="Genomic_DNA"/>
</dbReference>
<comment type="caution">
    <text evidence="5">The sequence shown here is derived from an EMBL/GenBank/DDBJ whole genome shotgun (WGS) entry which is preliminary data.</text>
</comment>
<dbReference type="PANTHER" id="PTHR43877">
    <property type="entry name" value="AMINOALKYLPHOSPHONATE N-ACETYLTRANSFERASE-RELATED-RELATED"/>
    <property type="match status" value="1"/>
</dbReference>
<reference evidence="7 8" key="1">
    <citation type="submission" date="2018-09" db="EMBL/GenBank/DDBJ databases">
        <title>Streptomyces sp. nov. DS1-2, an endophytic actinomycete isolated from roots of Dendrobium scabrilingue.</title>
        <authorList>
            <person name="Kuncharoen N."/>
            <person name="Kudo T."/>
            <person name="Ohkuma M."/>
            <person name="Yuki M."/>
            <person name="Tanasupawat S."/>
        </authorList>
    </citation>
    <scope>NUCLEOTIDE SEQUENCE [LARGE SCALE GENOMIC DNA]</scope>
    <source>
        <strain evidence="5 8">AZ1-7</strain>
        <strain evidence="6 7">DS1-2</strain>
    </source>
</reference>
<feature type="compositionally biased region" description="Basic and acidic residues" evidence="3">
    <location>
        <begin position="153"/>
        <end position="164"/>
    </location>
</feature>
<evidence type="ECO:0000313" key="6">
    <source>
        <dbReference type="EMBL" id="RKN25949.1"/>
    </source>
</evidence>
<keyword evidence="7" id="KW-1185">Reference proteome</keyword>
<dbReference type="EMBL" id="RBDX01000002">
    <property type="protein sequence ID" value="RKN12000.1"/>
    <property type="molecule type" value="Genomic_DNA"/>
</dbReference>
<dbReference type="InterPro" id="IPR050832">
    <property type="entry name" value="Bact_Acetyltransf"/>
</dbReference>
<accession>A0A3A9WGQ9</accession>
<sequence length="177" mass="18960">MTIRTEVVPREAVLELRWRVLRPGHPRDAAEFAEDARDDAYHLAAFDGEGAEVLAYVSLFPEPLPGDPRAAHRIRGMASAPAVRGRGFGAALLGAAEAEAALRGAELLWCNGRVEAVGFYVRHGFAVVGEEFMIEGVGPHHVMARPLTLTERPPAERSPAERSLAEPPVAKASGHGG</sequence>
<evidence type="ECO:0000256" key="1">
    <source>
        <dbReference type="ARBA" id="ARBA00022679"/>
    </source>
</evidence>
<organism evidence="5 8">
    <name type="scientific">Streptomyces radicis</name>
    <dbReference type="NCBI Taxonomy" id="1750517"/>
    <lineage>
        <taxon>Bacteria</taxon>
        <taxon>Bacillati</taxon>
        <taxon>Actinomycetota</taxon>
        <taxon>Actinomycetes</taxon>
        <taxon>Kitasatosporales</taxon>
        <taxon>Streptomycetaceae</taxon>
        <taxon>Streptomyces</taxon>
    </lineage>
</organism>
<keyword evidence="2" id="KW-0012">Acyltransferase</keyword>
<evidence type="ECO:0000256" key="2">
    <source>
        <dbReference type="ARBA" id="ARBA00023315"/>
    </source>
</evidence>
<dbReference type="Proteomes" id="UP000268652">
    <property type="component" value="Unassembled WGS sequence"/>
</dbReference>
<proteinExistence type="predicted"/>
<dbReference type="AlphaFoldDB" id="A0A3A9WGQ9"/>
<keyword evidence="1 5" id="KW-0808">Transferase</keyword>
<dbReference type="Gene3D" id="3.40.630.30">
    <property type="match status" value="1"/>
</dbReference>